<accession>A0A3B6PRI0</accession>
<dbReference type="Gramene" id="TraesWEE_scaffold_091360_01G000400.1">
    <property type="protein sequence ID" value="TraesWEE_scaffold_091360_01G000400.1"/>
    <property type="gene ID" value="TraesWEE_scaffold_091360_01G000400"/>
</dbReference>
<protein>
    <recommendedName>
        <fullName evidence="7">FLZ-type domain-containing protein</fullName>
    </recommendedName>
</protein>
<dbReference type="PANTHER" id="PTHR33059:SF104">
    <property type="entry name" value="OS02G0751300 PROTEIN"/>
    <property type="match status" value="1"/>
</dbReference>
<feature type="region of interest" description="Disordered" evidence="6">
    <location>
        <begin position="119"/>
        <end position="151"/>
    </location>
</feature>
<name>A0A3B6PRI0_WHEAT</name>
<dbReference type="GO" id="GO:0046872">
    <property type="term" value="F:metal ion binding"/>
    <property type="evidence" value="ECO:0007669"/>
    <property type="project" value="UniProtKB-KW"/>
</dbReference>
<evidence type="ECO:0000256" key="3">
    <source>
        <dbReference type="ARBA" id="ARBA00022490"/>
    </source>
</evidence>
<evidence type="ECO:0000256" key="6">
    <source>
        <dbReference type="SAM" id="MobiDB-lite"/>
    </source>
</evidence>
<dbReference type="EnsemblPlants" id="TraesCS6B02G325700.1">
    <property type="protein sequence ID" value="TraesCS6B02G325700.1"/>
    <property type="gene ID" value="TraesCS6B02G325700"/>
</dbReference>
<reference evidence="8" key="2">
    <citation type="submission" date="2018-10" db="UniProtKB">
        <authorList>
            <consortium name="EnsemblPlants"/>
        </authorList>
    </citation>
    <scope>IDENTIFICATION</scope>
</reference>
<feature type="compositionally biased region" description="Low complexity" evidence="6">
    <location>
        <begin position="135"/>
        <end position="145"/>
    </location>
</feature>
<feature type="zinc finger region" description="FLZ-type" evidence="5">
    <location>
        <begin position="75"/>
        <end position="118"/>
    </location>
</feature>
<dbReference type="Gramene" id="TraesCAD_scaffold_067789_01G000100.1">
    <property type="protein sequence ID" value="TraesCAD_scaffold_067789_01G000100.1"/>
    <property type="gene ID" value="TraesCAD_scaffold_067789_01G000100"/>
</dbReference>
<evidence type="ECO:0000313" key="8">
    <source>
        <dbReference type="EnsemblPlants" id="TraesCS6B02G325700.1"/>
    </source>
</evidence>
<dbReference type="Gramene" id="TraesCS6B02G325700.1">
    <property type="protein sequence ID" value="TraesCS6B02G325700.1"/>
    <property type="gene ID" value="TraesCS6B02G325700"/>
</dbReference>
<evidence type="ECO:0000256" key="5">
    <source>
        <dbReference type="PROSITE-ProRule" id="PRU01131"/>
    </source>
</evidence>
<dbReference type="RefSeq" id="XP_044409679.1">
    <property type="nucleotide sequence ID" value="XM_044553744.1"/>
</dbReference>
<evidence type="ECO:0000256" key="1">
    <source>
        <dbReference type="ARBA" id="ARBA00004496"/>
    </source>
</evidence>
<dbReference type="Gramene" id="TraesCLE_scaffold_105494_01G000100.1">
    <property type="protein sequence ID" value="TraesCLE_scaffold_105494_01G000100.1"/>
    <property type="gene ID" value="TraesCLE_scaffold_105494_01G000100"/>
</dbReference>
<dbReference type="Proteomes" id="UP000019116">
    <property type="component" value="Chromosome 6B"/>
</dbReference>
<keyword evidence="4" id="KW-0479">Metal-binding</keyword>
<dbReference type="GeneID" id="123134492"/>
<dbReference type="KEGG" id="taes:123134492"/>
<dbReference type="Gramene" id="TraesARI6B03G03542070.1">
    <property type="protein sequence ID" value="TraesARI6B03G03542070.1"/>
    <property type="gene ID" value="TraesARI6B03G03542070"/>
</dbReference>
<feature type="domain" description="FLZ-type" evidence="7">
    <location>
        <begin position="75"/>
        <end position="118"/>
    </location>
</feature>
<evidence type="ECO:0000256" key="4">
    <source>
        <dbReference type="ARBA" id="ARBA00022723"/>
    </source>
</evidence>
<keyword evidence="3" id="KW-0963">Cytoplasm</keyword>
<dbReference type="GO" id="GO:0005737">
    <property type="term" value="C:cytoplasm"/>
    <property type="evidence" value="ECO:0007669"/>
    <property type="project" value="UniProtKB-SubCell"/>
</dbReference>
<organism evidence="8">
    <name type="scientific">Triticum aestivum</name>
    <name type="common">Wheat</name>
    <dbReference type="NCBI Taxonomy" id="4565"/>
    <lineage>
        <taxon>Eukaryota</taxon>
        <taxon>Viridiplantae</taxon>
        <taxon>Streptophyta</taxon>
        <taxon>Embryophyta</taxon>
        <taxon>Tracheophyta</taxon>
        <taxon>Spermatophyta</taxon>
        <taxon>Magnoliopsida</taxon>
        <taxon>Liliopsida</taxon>
        <taxon>Poales</taxon>
        <taxon>Poaceae</taxon>
        <taxon>BOP clade</taxon>
        <taxon>Pooideae</taxon>
        <taxon>Triticodae</taxon>
        <taxon>Triticeae</taxon>
        <taxon>Triticinae</taxon>
        <taxon>Triticum</taxon>
    </lineage>
</organism>
<dbReference type="InterPro" id="IPR007650">
    <property type="entry name" value="Zf-FLZ_dom"/>
</dbReference>
<dbReference type="AlphaFoldDB" id="A0A3B6PRI0"/>
<sequence>MVNKRPRSMVMRRKVSVASMPSVQRRVRQVSGDDKQARERPIFFVSACDEEMGAGGGGHHSLKRDAFTGLWMTAAFLAACGICAKPLADKDAYIYRSEFAFCTKECREKYMEKDIMMEKSAASDPSGRPRRTSPAAAGAHAAGQANPFSLY</sequence>
<comment type="similarity">
    <text evidence="2">Belongs to the FLZ family.</text>
</comment>
<proteinExistence type="inferred from homology"/>
<dbReference type="Gramene" id="TraesJUL6B03G03612870.1">
    <property type="protein sequence ID" value="TraesJUL6B03G03612870.1"/>
    <property type="gene ID" value="TraesJUL6B03G03612870"/>
</dbReference>
<dbReference type="Gramene" id="TraesLDM6B03G03584370.1">
    <property type="protein sequence ID" value="TraesLDM6B03G03584370.1"/>
    <property type="gene ID" value="TraesLDM6B03G03584370"/>
</dbReference>
<evidence type="ECO:0000256" key="2">
    <source>
        <dbReference type="ARBA" id="ARBA00009374"/>
    </source>
</evidence>
<dbReference type="Gramene" id="TraesROB_scaffold_009848_01G000100.1">
    <property type="protein sequence ID" value="TraesROB_scaffold_009848_01G000100.1"/>
    <property type="gene ID" value="TraesROB_scaffold_009848_01G000100"/>
</dbReference>
<dbReference type="PANTHER" id="PTHR33059">
    <property type="entry name" value="FCS-LIKE ZINC FINGER 5"/>
    <property type="match status" value="1"/>
</dbReference>
<dbReference type="Gramene" id="TraesRN6B0100907000.1">
    <property type="protein sequence ID" value="TraesRN6B0100907000.1"/>
    <property type="gene ID" value="TraesRN6B0100907000"/>
</dbReference>
<dbReference type="PROSITE" id="PS51795">
    <property type="entry name" value="ZF_FLZ"/>
    <property type="match status" value="1"/>
</dbReference>
<comment type="subcellular location">
    <subcellularLocation>
        <location evidence="1">Cytoplasm</location>
    </subcellularLocation>
</comment>
<gene>
    <name evidence="8" type="primary">LOC123134492</name>
</gene>
<dbReference type="Gramene" id="TraesNOR6B03G03618530.1">
    <property type="protein sequence ID" value="TraesNOR6B03G03618530.1"/>
    <property type="gene ID" value="TraesNOR6B03G03618530"/>
</dbReference>
<dbReference type="Pfam" id="PF04570">
    <property type="entry name" value="zf-FLZ"/>
    <property type="match status" value="1"/>
</dbReference>
<evidence type="ECO:0000259" key="7">
    <source>
        <dbReference type="PROSITE" id="PS51795"/>
    </source>
</evidence>
<reference evidence="8" key="1">
    <citation type="submission" date="2018-08" db="EMBL/GenBank/DDBJ databases">
        <authorList>
            <person name="Rossello M."/>
        </authorList>
    </citation>
    <scope>NUCLEOTIDE SEQUENCE [LARGE SCALE GENOMIC DNA]</scope>
    <source>
        <strain evidence="8">cv. Chinese Spring</strain>
    </source>
</reference>
<dbReference type="Gramene" id="TraesCS6B03G0924700.1">
    <property type="protein sequence ID" value="TraesCS6B03G0924700.1.CDS"/>
    <property type="gene ID" value="TraesCS6B03G0924700"/>
</dbReference>
<keyword evidence="9" id="KW-1185">Reference proteome</keyword>
<dbReference type="Gramene" id="TraesSYM6B03G03524590.1">
    <property type="protein sequence ID" value="TraesSYM6B03G03524590.1"/>
    <property type="gene ID" value="TraesSYM6B03G03524590"/>
</dbReference>
<evidence type="ECO:0000313" key="9">
    <source>
        <dbReference type="Proteomes" id="UP000019116"/>
    </source>
</evidence>